<reference evidence="1" key="1">
    <citation type="journal article" date="2012" name="PLoS ONE">
        <title>Gene sets for utilization of primary and secondary nutrition supplies in the distal gut of endangered iberian lynx.</title>
        <authorList>
            <person name="Alcaide M."/>
            <person name="Messina E."/>
            <person name="Richter M."/>
            <person name="Bargiela R."/>
            <person name="Peplies J."/>
            <person name="Huws S.A."/>
            <person name="Newbold C.J."/>
            <person name="Golyshin P.N."/>
            <person name="Simon M.A."/>
            <person name="Lopez G."/>
            <person name="Yakimov M.M."/>
            <person name="Ferrer M."/>
        </authorList>
    </citation>
    <scope>NUCLEOTIDE SEQUENCE</scope>
</reference>
<evidence type="ECO:0000313" key="1">
    <source>
        <dbReference type="EMBL" id="EJW91521.1"/>
    </source>
</evidence>
<dbReference type="EMBL" id="AMCI01008128">
    <property type="protein sequence ID" value="EJW91521.1"/>
    <property type="molecule type" value="Genomic_DNA"/>
</dbReference>
<gene>
    <name evidence="1" type="ORF">EVA_20368</name>
</gene>
<proteinExistence type="predicted"/>
<comment type="caution">
    <text evidence="1">The sequence shown here is derived from an EMBL/GenBank/DDBJ whole genome shotgun (WGS) entry which is preliminary data.</text>
</comment>
<organism evidence="1">
    <name type="scientific">gut metagenome</name>
    <dbReference type="NCBI Taxonomy" id="749906"/>
    <lineage>
        <taxon>unclassified sequences</taxon>
        <taxon>metagenomes</taxon>
        <taxon>organismal metagenomes</taxon>
    </lineage>
</organism>
<sequence length="105" mass="11856">MLECFCLRNRAGEAIKDNSFARTKCIISCSKDINHQRVGDELTFVNKALSSFAQLRTILDFSTKYVTCRDVLEAVLLNEQVALRTLTRTRCAEDNDILHLGSCLV</sequence>
<name>J9F9D2_9ZZZZ</name>
<protein>
    <submittedName>
        <fullName evidence="1">Uncharacterized protein</fullName>
    </submittedName>
</protein>
<accession>J9F9D2</accession>
<dbReference type="AlphaFoldDB" id="J9F9D2"/>